<feature type="non-terminal residue" evidence="1">
    <location>
        <position position="1"/>
    </location>
</feature>
<accession>A0AA38CQ38</accession>
<organism evidence="1 2">
    <name type="scientific">Taxus chinensis</name>
    <name type="common">Chinese yew</name>
    <name type="synonym">Taxus wallichiana var. chinensis</name>
    <dbReference type="NCBI Taxonomy" id="29808"/>
    <lineage>
        <taxon>Eukaryota</taxon>
        <taxon>Viridiplantae</taxon>
        <taxon>Streptophyta</taxon>
        <taxon>Embryophyta</taxon>
        <taxon>Tracheophyta</taxon>
        <taxon>Spermatophyta</taxon>
        <taxon>Pinopsida</taxon>
        <taxon>Pinidae</taxon>
        <taxon>Conifers II</taxon>
        <taxon>Cupressales</taxon>
        <taxon>Taxaceae</taxon>
        <taxon>Taxus</taxon>
    </lineage>
</organism>
<dbReference type="AlphaFoldDB" id="A0AA38CQ38"/>
<proteinExistence type="predicted"/>
<reference evidence="1 2" key="1">
    <citation type="journal article" date="2021" name="Nat. Plants">
        <title>The Taxus genome provides insights into paclitaxel biosynthesis.</title>
        <authorList>
            <person name="Xiong X."/>
            <person name="Gou J."/>
            <person name="Liao Q."/>
            <person name="Li Y."/>
            <person name="Zhou Q."/>
            <person name="Bi G."/>
            <person name="Li C."/>
            <person name="Du R."/>
            <person name="Wang X."/>
            <person name="Sun T."/>
            <person name="Guo L."/>
            <person name="Liang H."/>
            <person name="Lu P."/>
            <person name="Wu Y."/>
            <person name="Zhang Z."/>
            <person name="Ro D.K."/>
            <person name="Shang Y."/>
            <person name="Huang S."/>
            <person name="Yan J."/>
        </authorList>
    </citation>
    <scope>NUCLEOTIDE SEQUENCE [LARGE SCALE GENOMIC DNA]</scope>
    <source>
        <strain evidence="1">Ta-2019</strain>
    </source>
</reference>
<comment type="caution">
    <text evidence="1">The sequence shown here is derived from an EMBL/GenBank/DDBJ whole genome shotgun (WGS) entry which is preliminary data.</text>
</comment>
<evidence type="ECO:0000313" key="2">
    <source>
        <dbReference type="Proteomes" id="UP000824469"/>
    </source>
</evidence>
<sequence length="73" mass="8352">KIVSAQMKSKQKVLKLEYQVKKLSDMLEGMEEVTKRRNFNLCISSSENDLEEEMNDKGIMSVEIKDSHVGSSE</sequence>
<name>A0AA38CQ38_TAXCH</name>
<keyword evidence="2" id="KW-1185">Reference proteome</keyword>
<evidence type="ECO:0000313" key="1">
    <source>
        <dbReference type="EMBL" id="KAH9301114.1"/>
    </source>
</evidence>
<feature type="non-terminal residue" evidence="1">
    <location>
        <position position="73"/>
    </location>
</feature>
<dbReference type="EMBL" id="JAHRHJ020000009">
    <property type="protein sequence ID" value="KAH9301114.1"/>
    <property type="molecule type" value="Genomic_DNA"/>
</dbReference>
<gene>
    <name evidence="1" type="ORF">KI387_012697</name>
</gene>
<dbReference type="Proteomes" id="UP000824469">
    <property type="component" value="Unassembled WGS sequence"/>
</dbReference>
<protein>
    <submittedName>
        <fullName evidence="1">Uncharacterized protein</fullName>
    </submittedName>
</protein>